<dbReference type="InterPro" id="IPR052336">
    <property type="entry name" value="MlaD_Phospholipid_Transporter"/>
</dbReference>
<dbReference type="OrthoDB" id="4741753at2"/>
<dbReference type="GO" id="GO:0005576">
    <property type="term" value="C:extracellular region"/>
    <property type="evidence" value="ECO:0007669"/>
    <property type="project" value="TreeGrafter"/>
</dbReference>
<feature type="domain" description="Mammalian cell entry C-terminal" evidence="3">
    <location>
        <begin position="121"/>
        <end position="287"/>
    </location>
</feature>
<dbReference type="KEGG" id="aer:AERYTH_03630"/>
<evidence type="ECO:0000313" key="5">
    <source>
        <dbReference type="Proteomes" id="UP000067689"/>
    </source>
</evidence>
<dbReference type="RefSeq" id="WP_067854767.1">
    <property type="nucleotide sequence ID" value="NZ_CP011502.1"/>
</dbReference>
<accession>A0A0U4C7C7</accession>
<keyword evidence="5" id="KW-1185">Reference proteome</keyword>
<evidence type="ECO:0008006" key="6">
    <source>
        <dbReference type="Google" id="ProtNLM"/>
    </source>
</evidence>
<evidence type="ECO:0000313" key="4">
    <source>
        <dbReference type="EMBL" id="ALX03854.1"/>
    </source>
</evidence>
<evidence type="ECO:0000256" key="1">
    <source>
        <dbReference type="SAM" id="MobiDB-lite"/>
    </source>
</evidence>
<sequence>MITRLTKIQLAIFAIIVAVGATFVGGKYAQLDRLFVDRTFPVTADFADSGGIFAGAEVTYRGIAVGKVKQLKFTDDGVNVVLDINKDAPKISSDVVATVANKSAIGEQYVDLSPRTNEAPYLKAGTTIPRSDTRIPIDTTTLLLNLNSFVSSIDTRSLKTVVDELGTAFEGTGPDLERILDTSSEFITAAQENLGVTQRLIRSSSGVLQTQIDKQPQLETFAKNLALLSDTLVESDGDLRRLVDEGPSAAKTVNDTVAENAAQLRTIFADLRSATEPLARNSKSLKALAIVYPYVLEGTYSVVAPSKSTKGEWDARFGLVITNPSDTSNPKPCDEDDNGQRPRREPIEVYDMQFDVDAGCIVKDKVPRGPDKTVINRDRAAVGTGADASGKDSWTWLLLGPAIR</sequence>
<protein>
    <recommendedName>
        <fullName evidence="6">MCE family protein</fullName>
    </recommendedName>
</protein>
<dbReference type="PATRIC" id="fig|2041.4.peg.758"/>
<reference evidence="4 5" key="1">
    <citation type="journal article" date="1991" name="Int. J. Syst. Bacteriol.">
        <title>Description of the erythromycin-producing bacterium Arthrobacter sp. strain NRRL B-3381 as Aeromicrobium erythreum gen. nov., sp. nov.</title>
        <authorList>
            <person name="Miller E.S."/>
            <person name="Woese C.R."/>
            <person name="Brenner S."/>
        </authorList>
    </citation>
    <scope>NUCLEOTIDE SEQUENCE [LARGE SCALE GENOMIC DNA]</scope>
    <source>
        <strain evidence="4 5">AR18</strain>
    </source>
</reference>
<dbReference type="InterPro" id="IPR003399">
    <property type="entry name" value="Mce/MlaD"/>
</dbReference>
<evidence type="ECO:0000259" key="2">
    <source>
        <dbReference type="Pfam" id="PF02470"/>
    </source>
</evidence>
<dbReference type="Pfam" id="PF02470">
    <property type="entry name" value="MlaD"/>
    <property type="match status" value="1"/>
</dbReference>
<feature type="region of interest" description="Disordered" evidence="1">
    <location>
        <begin position="321"/>
        <end position="345"/>
    </location>
</feature>
<dbReference type="STRING" id="2041.AERYTH_03630"/>
<dbReference type="NCBIfam" id="TIGR00996">
    <property type="entry name" value="Mtu_fam_mce"/>
    <property type="match status" value="1"/>
</dbReference>
<organism evidence="4 5">
    <name type="scientific">Aeromicrobium erythreum</name>
    <dbReference type="NCBI Taxonomy" id="2041"/>
    <lineage>
        <taxon>Bacteria</taxon>
        <taxon>Bacillati</taxon>
        <taxon>Actinomycetota</taxon>
        <taxon>Actinomycetes</taxon>
        <taxon>Propionibacteriales</taxon>
        <taxon>Nocardioidaceae</taxon>
        <taxon>Aeromicrobium</taxon>
    </lineage>
</organism>
<dbReference type="Proteomes" id="UP000067689">
    <property type="component" value="Chromosome"/>
</dbReference>
<evidence type="ECO:0000259" key="3">
    <source>
        <dbReference type="Pfam" id="PF11887"/>
    </source>
</evidence>
<dbReference type="AlphaFoldDB" id="A0A0U4C7C7"/>
<dbReference type="EMBL" id="CP011502">
    <property type="protein sequence ID" value="ALX03854.1"/>
    <property type="molecule type" value="Genomic_DNA"/>
</dbReference>
<dbReference type="InterPro" id="IPR024516">
    <property type="entry name" value="Mce_C"/>
</dbReference>
<name>A0A0U4C7C7_9ACTN</name>
<dbReference type="InterPro" id="IPR005693">
    <property type="entry name" value="Mce"/>
</dbReference>
<dbReference type="PANTHER" id="PTHR33371">
    <property type="entry name" value="INTERMEMBRANE PHOSPHOLIPID TRANSPORT SYSTEM BINDING PROTEIN MLAD-RELATED"/>
    <property type="match status" value="1"/>
</dbReference>
<gene>
    <name evidence="4" type="ORF">AERYTH_03630</name>
</gene>
<dbReference type="PANTHER" id="PTHR33371:SF16">
    <property type="entry name" value="MCE-FAMILY PROTEIN MCE3F"/>
    <property type="match status" value="1"/>
</dbReference>
<feature type="domain" description="Mce/MlaD" evidence="2">
    <location>
        <begin position="40"/>
        <end position="114"/>
    </location>
</feature>
<dbReference type="Pfam" id="PF11887">
    <property type="entry name" value="Mce4_CUP1"/>
    <property type="match status" value="1"/>
</dbReference>
<proteinExistence type="predicted"/>